<dbReference type="GO" id="GO:0006457">
    <property type="term" value="P:protein folding"/>
    <property type="evidence" value="ECO:0007669"/>
    <property type="project" value="InterPro"/>
</dbReference>
<evidence type="ECO:0000256" key="1">
    <source>
        <dbReference type="ARBA" id="ARBA00022723"/>
    </source>
</evidence>
<dbReference type="EMBL" id="PDCK01000042">
    <property type="protein sequence ID" value="PRQ39782.1"/>
    <property type="molecule type" value="Genomic_DNA"/>
</dbReference>
<comment type="caution">
    <text evidence="6">The sequence shown here is derived from an EMBL/GenBank/DDBJ whole genome shotgun (WGS) entry which is preliminary data.</text>
</comment>
<dbReference type="InterPro" id="IPR002939">
    <property type="entry name" value="DnaJ_C"/>
</dbReference>
<protein>
    <submittedName>
        <fullName evidence="6">Putative chaperone DnaJ</fullName>
    </submittedName>
</protein>
<dbReference type="PANTHER" id="PTHR43888">
    <property type="entry name" value="DNAJ-LIKE-2, ISOFORM A-RELATED"/>
    <property type="match status" value="1"/>
</dbReference>
<accession>A0A2P6R030</accession>
<dbReference type="InterPro" id="IPR008971">
    <property type="entry name" value="HSP40/DnaJ_pept-bd"/>
</dbReference>
<dbReference type="GO" id="GO:0051082">
    <property type="term" value="F:unfolded protein binding"/>
    <property type="evidence" value="ECO:0007669"/>
    <property type="project" value="InterPro"/>
</dbReference>
<evidence type="ECO:0000256" key="4">
    <source>
        <dbReference type="ARBA" id="ARBA00022833"/>
    </source>
</evidence>
<dbReference type="GO" id="GO:0030544">
    <property type="term" value="F:Hsp70 protein binding"/>
    <property type="evidence" value="ECO:0007669"/>
    <property type="project" value="InterPro"/>
</dbReference>
<sequence>MYYCYECKGTGQTIRAEDRCQQCKGDKVVLEKKILEVHVDIGIKNGQKIIFPGEAHKGPNTITGNIVIVVQQKEHPKFKLTHLDGRQLLIKSEPGEVVNPNQCKAIHDEGMPIYSNPFIKGKLYVQFTVTYPNSLSPELCKALEAVLPCGSD</sequence>
<keyword evidence="1" id="KW-0479">Metal-binding</keyword>
<name>A0A2P6R030_ROSCH</name>
<evidence type="ECO:0000256" key="3">
    <source>
        <dbReference type="ARBA" id="ARBA00022771"/>
    </source>
</evidence>
<dbReference type="GO" id="GO:0008270">
    <property type="term" value="F:zinc ion binding"/>
    <property type="evidence" value="ECO:0007669"/>
    <property type="project" value="UniProtKB-KW"/>
</dbReference>
<organism evidence="6 7">
    <name type="scientific">Rosa chinensis</name>
    <name type="common">China rose</name>
    <dbReference type="NCBI Taxonomy" id="74649"/>
    <lineage>
        <taxon>Eukaryota</taxon>
        <taxon>Viridiplantae</taxon>
        <taxon>Streptophyta</taxon>
        <taxon>Embryophyta</taxon>
        <taxon>Tracheophyta</taxon>
        <taxon>Spermatophyta</taxon>
        <taxon>Magnoliopsida</taxon>
        <taxon>eudicotyledons</taxon>
        <taxon>Gunneridae</taxon>
        <taxon>Pentapetalae</taxon>
        <taxon>rosids</taxon>
        <taxon>fabids</taxon>
        <taxon>Rosales</taxon>
        <taxon>Rosaceae</taxon>
        <taxon>Rosoideae</taxon>
        <taxon>Rosoideae incertae sedis</taxon>
        <taxon>Rosa</taxon>
    </lineage>
</organism>
<dbReference type="FunFam" id="2.60.260.20:FF:000003">
    <property type="entry name" value="DnaJ subfamily A member 2"/>
    <property type="match status" value="1"/>
</dbReference>
<dbReference type="InterPro" id="IPR044713">
    <property type="entry name" value="DNJA1/2-like"/>
</dbReference>
<dbReference type="AlphaFoldDB" id="A0A2P6R030"/>
<dbReference type="OMA" id="LWRIFTM"/>
<dbReference type="CDD" id="cd10747">
    <property type="entry name" value="DnaJ_C"/>
    <property type="match status" value="1"/>
</dbReference>
<dbReference type="InterPro" id="IPR036410">
    <property type="entry name" value="HSP_DnaJ_Cys-rich_dom_sf"/>
</dbReference>
<dbReference type="Gramene" id="PRQ39782">
    <property type="protein sequence ID" value="PRQ39782"/>
    <property type="gene ID" value="RchiOBHm_Chr4g0428981"/>
</dbReference>
<dbReference type="Gene3D" id="2.10.230.10">
    <property type="entry name" value="Heat shock protein DnaJ, cysteine-rich domain"/>
    <property type="match status" value="1"/>
</dbReference>
<reference evidence="6 7" key="1">
    <citation type="journal article" date="2018" name="Nat. Genet.">
        <title>The Rosa genome provides new insights in the design of modern roses.</title>
        <authorList>
            <person name="Bendahmane M."/>
        </authorList>
    </citation>
    <scope>NUCLEOTIDE SEQUENCE [LARGE SCALE GENOMIC DNA]</scope>
    <source>
        <strain evidence="7">cv. Old Blush</strain>
    </source>
</reference>
<evidence type="ECO:0000256" key="2">
    <source>
        <dbReference type="ARBA" id="ARBA00022737"/>
    </source>
</evidence>
<dbReference type="Pfam" id="PF01556">
    <property type="entry name" value="DnaJ_C"/>
    <property type="match status" value="1"/>
</dbReference>
<evidence type="ECO:0000313" key="7">
    <source>
        <dbReference type="Proteomes" id="UP000238479"/>
    </source>
</evidence>
<evidence type="ECO:0000313" key="6">
    <source>
        <dbReference type="EMBL" id="PRQ39782.1"/>
    </source>
</evidence>
<dbReference type="SUPFAM" id="SSF57938">
    <property type="entry name" value="DnaJ/Hsp40 cysteine-rich domain"/>
    <property type="match status" value="1"/>
</dbReference>
<feature type="domain" description="Chaperone DnaJ C-terminal" evidence="5">
    <location>
        <begin position="11"/>
        <end position="82"/>
    </location>
</feature>
<proteinExistence type="predicted"/>
<evidence type="ECO:0000259" key="5">
    <source>
        <dbReference type="Pfam" id="PF01556"/>
    </source>
</evidence>
<keyword evidence="3" id="KW-0863">Zinc-finger</keyword>
<dbReference type="Gene3D" id="2.60.260.20">
    <property type="entry name" value="Urease metallochaperone UreE, N-terminal domain"/>
    <property type="match status" value="2"/>
</dbReference>
<keyword evidence="7" id="KW-1185">Reference proteome</keyword>
<dbReference type="Proteomes" id="UP000238479">
    <property type="component" value="Chromosome 4"/>
</dbReference>
<keyword evidence="4" id="KW-0862">Zinc</keyword>
<gene>
    <name evidence="6" type="ORF">RchiOBHm_Chr4g0428981</name>
</gene>
<keyword evidence="2" id="KW-0677">Repeat</keyword>
<dbReference type="SUPFAM" id="SSF49493">
    <property type="entry name" value="HSP40/DnaJ peptide-binding domain"/>
    <property type="match status" value="2"/>
</dbReference>
<dbReference type="STRING" id="74649.A0A2P6R030"/>